<dbReference type="Proteomes" id="UP000295008">
    <property type="component" value="Unassembled WGS sequence"/>
</dbReference>
<protein>
    <submittedName>
        <fullName evidence="1">Uncharacterized protein</fullName>
    </submittedName>
</protein>
<dbReference type="AlphaFoldDB" id="A0A4R1RTI3"/>
<name>A0A4R1RTI3_HYDET</name>
<accession>A0A4R1RTI3</accession>
<dbReference type="EMBL" id="SLUN01000012">
    <property type="protein sequence ID" value="TCL69380.1"/>
    <property type="molecule type" value="Genomic_DNA"/>
</dbReference>
<reference evidence="1 2" key="1">
    <citation type="submission" date="2019-03" db="EMBL/GenBank/DDBJ databases">
        <title>Genomic Encyclopedia of Type Strains, Phase IV (KMG-IV): sequencing the most valuable type-strain genomes for metagenomic binning, comparative biology and taxonomic classification.</title>
        <authorList>
            <person name="Goeker M."/>
        </authorList>
    </citation>
    <scope>NUCLEOTIDE SEQUENCE [LARGE SCALE GENOMIC DNA]</scope>
    <source>
        <strain evidence="1 2">LX-B</strain>
    </source>
</reference>
<sequence length="70" mass="8666">MVRQILWTVIRSIRRVRPTYRRIVRTLWMIVKTLRKGYRAFRKHFGATIKEILEERRLYETRAIIDHPNS</sequence>
<gene>
    <name evidence="1" type="ORF">EDC14_101277</name>
</gene>
<evidence type="ECO:0000313" key="1">
    <source>
        <dbReference type="EMBL" id="TCL69380.1"/>
    </source>
</evidence>
<comment type="caution">
    <text evidence="1">The sequence shown here is derived from an EMBL/GenBank/DDBJ whole genome shotgun (WGS) entry which is preliminary data.</text>
</comment>
<evidence type="ECO:0000313" key="2">
    <source>
        <dbReference type="Proteomes" id="UP000295008"/>
    </source>
</evidence>
<organism evidence="1 2">
    <name type="scientific">Hydrogenispora ethanolica</name>
    <dbReference type="NCBI Taxonomy" id="1082276"/>
    <lineage>
        <taxon>Bacteria</taxon>
        <taxon>Bacillati</taxon>
        <taxon>Bacillota</taxon>
        <taxon>Hydrogenispora</taxon>
    </lineage>
</organism>
<proteinExistence type="predicted"/>
<keyword evidence="2" id="KW-1185">Reference proteome</keyword>